<evidence type="ECO:0000259" key="6">
    <source>
        <dbReference type="PROSITE" id="PS50011"/>
    </source>
</evidence>
<evidence type="ECO:0000313" key="8">
    <source>
        <dbReference type="Proteomes" id="UP000481858"/>
    </source>
</evidence>
<protein>
    <recommendedName>
        <fullName evidence="6">Protein kinase domain-containing protein</fullName>
    </recommendedName>
</protein>
<feature type="domain" description="Protein kinase" evidence="6">
    <location>
        <begin position="1"/>
        <end position="267"/>
    </location>
</feature>
<keyword evidence="3" id="KW-0547">Nucleotide-binding</keyword>
<evidence type="ECO:0000256" key="4">
    <source>
        <dbReference type="ARBA" id="ARBA00022777"/>
    </source>
</evidence>
<gene>
    <name evidence="7" type="ORF">GQX73_g9961</name>
</gene>
<evidence type="ECO:0000256" key="1">
    <source>
        <dbReference type="ARBA" id="ARBA00022527"/>
    </source>
</evidence>
<dbReference type="InterPro" id="IPR011009">
    <property type="entry name" value="Kinase-like_dom_sf"/>
</dbReference>
<dbReference type="SUPFAM" id="SSF56112">
    <property type="entry name" value="Protein kinase-like (PK-like)"/>
    <property type="match status" value="1"/>
</dbReference>
<evidence type="ECO:0000256" key="2">
    <source>
        <dbReference type="ARBA" id="ARBA00022679"/>
    </source>
</evidence>
<dbReference type="GO" id="GO:0005634">
    <property type="term" value="C:nucleus"/>
    <property type="evidence" value="ECO:0007669"/>
    <property type="project" value="TreeGrafter"/>
</dbReference>
<accession>A0A7C8IKV3</accession>
<name>A0A7C8IKV3_9PEZI</name>
<dbReference type="OrthoDB" id="5979581at2759"/>
<dbReference type="EMBL" id="WUBL01000193">
    <property type="protein sequence ID" value="KAF2963603.1"/>
    <property type="molecule type" value="Genomic_DNA"/>
</dbReference>
<evidence type="ECO:0000313" key="7">
    <source>
        <dbReference type="EMBL" id="KAF2963603.1"/>
    </source>
</evidence>
<dbReference type="GO" id="GO:0043484">
    <property type="term" value="P:regulation of RNA splicing"/>
    <property type="evidence" value="ECO:0007669"/>
    <property type="project" value="TreeGrafter"/>
</dbReference>
<reference evidence="7 8" key="1">
    <citation type="submission" date="2019-12" db="EMBL/GenBank/DDBJ databases">
        <title>Draft genome sequence of the ascomycete Xylaria multiplex DSM 110363.</title>
        <authorList>
            <person name="Buettner E."/>
            <person name="Kellner H."/>
        </authorList>
    </citation>
    <scope>NUCLEOTIDE SEQUENCE [LARGE SCALE GENOMIC DNA]</scope>
    <source>
        <strain evidence="7 8">DSM 110363</strain>
    </source>
</reference>
<organism evidence="7 8">
    <name type="scientific">Xylaria multiplex</name>
    <dbReference type="NCBI Taxonomy" id="323545"/>
    <lineage>
        <taxon>Eukaryota</taxon>
        <taxon>Fungi</taxon>
        <taxon>Dikarya</taxon>
        <taxon>Ascomycota</taxon>
        <taxon>Pezizomycotina</taxon>
        <taxon>Sordariomycetes</taxon>
        <taxon>Xylariomycetidae</taxon>
        <taxon>Xylariales</taxon>
        <taxon>Xylariaceae</taxon>
        <taxon>Xylaria</taxon>
    </lineage>
</organism>
<keyword evidence="8" id="KW-1185">Reference proteome</keyword>
<dbReference type="SMART" id="SM00220">
    <property type="entry name" value="S_TKc"/>
    <property type="match status" value="1"/>
</dbReference>
<evidence type="ECO:0000256" key="3">
    <source>
        <dbReference type="ARBA" id="ARBA00022741"/>
    </source>
</evidence>
<proteinExistence type="predicted"/>
<sequence length="270" mass="30729">MARAILKQSLEALAFLHENGIAHGDFHPGNILFSLNNIDSETEDLLRQDESADADSISPPVQRLDGKEDRWAPRYLCVGQPLAAFTNYTNNLKIKLSDMGDAYFFSRLPTKPVIPTGLRAPELVLSGAVNNTFDIWSFGCLVFELITGWPLFCVPWSKSQVEVDDDHLLQLTARLGPLPDELYRQWKTSSLYFTPQRELYNCEVGGVKEGAEPLVLEQYSVEEYFDQAKPDVDDEEATEIKFLIRRILQYDPTKRPSSAEILQDPWFRRA</sequence>
<dbReference type="AlphaFoldDB" id="A0A7C8IKV3"/>
<keyword evidence="5" id="KW-0067">ATP-binding</keyword>
<comment type="caution">
    <text evidence="7">The sequence shown here is derived from an EMBL/GenBank/DDBJ whole genome shotgun (WGS) entry which is preliminary data.</text>
</comment>
<evidence type="ECO:0000256" key="5">
    <source>
        <dbReference type="ARBA" id="ARBA00022840"/>
    </source>
</evidence>
<keyword evidence="2" id="KW-0808">Transferase</keyword>
<keyword evidence="4" id="KW-0418">Kinase</keyword>
<dbReference type="InterPro" id="IPR051175">
    <property type="entry name" value="CLK_kinases"/>
</dbReference>
<dbReference type="PROSITE" id="PS50011">
    <property type="entry name" value="PROTEIN_KINASE_DOM"/>
    <property type="match status" value="1"/>
</dbReference>
<dbReference type="PANTHER" id="PTHR45646:SF11">
    <property type="entry name" value="SERINE_THREONINE-PROTEIN KINASE DOA"/>
    <property type="match status" value="1"/>
</dbReference>
<dbReference type="InParanoid" id="A0A7C8IKV3"/>
<dbReference type="GO" id="GO:0004674">
    <property type="term" value="F:protein serine/threonine kinase activity"/>
    <property type="evidence" value="ECO:0007669"/>
    <property type="project" value="UniProtKB-KW"/>
</dbReference>
<dbReference type="Gene3D" id="1.10.510.10">
    <property type="entry name" value="Transferase(Phosphotransferase) domain 1"/>
    <property type="match status" value="1"/>
</dbReference>
<dbReference type="InterPro" id="IPR000719">
    <property type="entry name" value="Prot_kinase_dom"/>
</dbReference>
<dbReference type="Pfam" id="PF00069">
    <property type="entry name" value="Pkinase"/>
    <property type="match status" value="1"/>
</dbReference>
<dbReference type="Proteomes" id="UP000481858">
    <property type="component" value="Unassembled WGS sequence"/>
</dbReference>
<dbReference type="PANTHER" id="PTHR45646">
    <property type="entry name" value="SERINE/THREONINE-PROTEIN KINASE DOA-RELATED"/>
    <property type="match status" value="1"/>
</dbReference>
<keyword evidence="1" id="KW-0723">Serine/threonine-protein kinase</keyword>
<dbReference type="GO" id="GO:0005524">
    <property type="term" value="F:ATP binding"/>
    <property type="evidence" value="ECO:0007669"/>
    <property type="project" value="UniProtKB-KW"/>
</dbReference>